<evidence type="ECO:0000313" key="1">
    <source>
        <dbReference type="EMBL" id="MDX6014796.1"/>
    </source>
</evidence>
<name>A0ABU4Q7G4_9GAMM</name>
<organism evidence="1 2">
    <name type="scientific">Shewanella indica</name>
    <dbReference type="NCBI Taxonomy" id="768528"/>
    <lineage>
        <taxon>Bacteria</taxon>
        <taxon>Pseudomonadati</taxon>
        <taxon>Pseudomonadota</taxon>
        <taxon>Gammaproteobacteria</taxon>
        <taxon>Alteromonadales</taxon>
        <taxon>Shewanellaceae</taxon>
        <taxon>Shewanella</taxon>
    </lineage>
</organism>
<dbReference type="Proteomes" id="UP001272773">
    <property type="component" value="Unassembled WGS sequence"/>
</dbReference>
<dbReference type="GeneID" id="88621875"/>
<dbReference type="RefSeq" id="WP_233962738.1">
    <property type="nucleotide sequence ID" value="NZ_JAWXXR010000001.1"/>
</dbReference>
<comment type="caution">
    <text evidence="1">The sequence shown here is derived from an EMBL/GenBank/DDBJ whole genome shotgun (WGS) entry which is preliminary data.</text>
</comment>
<accession>A0ABU4Q7G4</accession>
<evidence type="ECO:0000313" key="2">
    <source>
        <dbReference type="Proteomes" id="UP001272773"/>
    </source>
</evidence>
<protein>
    <submittedName>
        <fullName evidence="1">Uncharacterized protein</fullName>
    </submittedName>
</protein>
<keyword evidence="2" id="KW-1185">Reference proteome</keyword>
<gene>
    <name evidence="1" type="ORF">SIL79_00165</name>
</gene>
<reference evidence="1 2" key="1">
    <citation type="submission" date="2023-11" db="EMBL/GenBank/DDBJ databases">
        <title>MicrobeMod: A computational toolkit for identifying prokaryotic methylation and restriction-modification with nanopore sequencing.</title>
        <authorList>
            <person name="Crits-Christoph A."/>
            <person name="Kang S.C."/>
            <person name="Lee H."/>
            <person name="Ostrov N."/>
        </authorList>
    </citation>
    <scope>NUCLEOTIDE SEQUENCE [LARGE SCALE GENOMIC DNA]</scope>
    <source>
        <strain evidence="1 2">ATCC BAA-2732</strain>
    </source>
</reference>
<proteinExistence type="predicted"/>
<dbReference type="EMBL" id="JAWXXR010000001">
    <property type="protein sequence ID" value="MDX6014796.1"/>
    <property type="molecule type" value="Genomic_DNA"/>
</dbReference>
<sequence>MQGALDKQSPLPGVVWRVSRSDWLRARARDGELAVVHGGIYTTTLGRWHSGYHGFKPKLTNELDPSG</sequence>